<sequence>MAREHGSMRALVNTLAGLLGETDTEVPSLEPAMLMVLKSSISEFFLSTDTVSVDEAAELFPRLQFLACRAYAASHTPDSAMLAENLAGLVLWRIHQNWTDREMEAVDQMFVLLEIMNGESGVYMLSNNNLRISAKYGPSNMHLIVSTWLDTFRNVMSVAAQATPDSLFNAKRMESIEEFSKPLVHAKFNLIYDMPFVQEGLRIVSKKINWILPFGLMVKSYKDMSMAPLTRALFLLSLVDSYFPKGTATNGIMKALTTYFRELVRTIDNNAFVPITEVNATPRTAYEVRVSSAIVHQNPYITDTKAGMVAERVRTDAEILTSGALLSSGALSAHVTAVAKLLASNEPNDMSSRARARVAEHASNTWETIQASTTPSQVVEALVTAGFTSTHCGILERVVVDYFTHLRSTYESGPGQNDSLDYAQQVVGCVAIVGGVVFRLLLSYGFGLDYIRDYTTTISTLEPVYNELLSALGLADKGVEQTLRRSMAPRPYMNYISAARAALDDELLIVERRTTGPGTHSAARESILTWFDFRARDRWGVRIPDRDTPRTQVLAPITASLYSDDDLIAAASKLSFNALDVPPTQIIDDPSFAPYMVATVVLDAFNAILTARFSADSISQALRVLSWARDYGAGSIANVDGYRTKLTAIIASVSPFLQKDAPVPTIAHANNLDALLGELHSVVIAAIALIPERARMPVPEKPSVKTSMFLAGLFLTAVYKRLETLVGHTAELTDNILETASGIVSSVATLNRFFNCRIMPVMGHYAVLIYPQSAQSAPFGRWRLVDVVDAVGSIFNEVSNLRTDLRADVVTLKGDMASAAEALQECETLAAKTEGTRFGKLFNALLTRHTQLARAQSGLAIKAGKLLGGSEAPGLKHVNTFLQRWGAISVIYQKATSGSTPEANITSLANTLRHVWDEIQQERKTTPPSRQFSNRDLGLAVERLMSGYPEVLDDDSNSTALTQRFNVDSWQGVNMDALRKRVTIPANIDSIRGNEGLSTREYLKKEDLLAEIDAIFNTTKQ</sequence>
<dbReference type="Proteomes" id="UP000326551">
    <property type="component" value="Segment"/>
</dbReference>
<evidence type="ECO:0000256" key="4">
    <source>
        <dbReference type="ARBA" id="ARBA00022844"/>
    </source>
</evidence>
<dbReference type="GeneID" id="80532082"/>
<evidence type="ECO:0000256" key="2">
    <source>
        <dbReference type="ARBA" id="ARBA00022580"/>
    </source>
</evidence>
<gene>
    <name evidence="6" type="primary">ORF23</name>
</gene>
<keyword evidence="2" id="KW-0920">Virion tegument</keyword>
<evidence type="ECO:0000313" key="6">
    <source>
        <dbReference type="EMBL" id="AUS94676.1"/>
    </source>
</evidence>
<evidence type="ECO:0000256" key="3">
    <source>
        <dbReference type="ARBA" id="ARBA00022812"/>
    </source>
</evidence>
<dbReference type="HAMAP" id="MF_04043">
    <property type="entry name" value="HSV_ITP"/>
    <property type="match status" value="1"/>
</dbReference>
<organism evidence="6 7">
    <name type="scientific">Equid alphaherpesvirus 8</name>
    <dbReference type="NCBI Taxonomy" id="39637"/>
    <lineage>
        <taxon>Viruses</taxon>
        <taxon>Duplodnaviria</taxon>
        <taxon>Heunggongvirae</taxon>
        <taxon>Peploviricota</taxon>
        <taxon>Herviviricetes</taxon>
        <taxon>Herpesvirales</taxon>
        <taxon>Orthoherpesviridae</taxon>
        <taxon>Alphaherpesvirinae</taxon>
        <taxon>Varicellovirus</taxon>
        <taxon>Varicellovirus equidalpha8</taxon>
    </lineage>
</organism>
<evidence type="ECO:0000256" key="5">
    <source>
        <dbReference type="ARBA" id="ARBA00023200"/>
    </source>
</evidence>
<accession>A0A2K9QRF1</accession>
<dbReference type="GO" id="GO:0019068">
    <property type="term" value="P:virion assembly"/>
    <property type="evidence" value="ECO:0007669"/>
    <property type="project" value="InterPro"/>
</dbReference>
<evidence type="ECO:0000313" key="7">
    <source>
        <dbReference type="Proteomes" id="UP000326551"/>
    </source>
</evidence>
<dbReference type="GO" id="GO:0019033">
    <property type="term" value="C:viral tegument"/>
    <property type="evidence" value="ECO:0007669"/>
    <property type="project" value="InterPro"/>
</dbReference>
<dbReference type="KEGG" id="vg:80532082"/>
<proteinExistence type="inferred from homology"/>
<keyword evidence="5" id="KW-1035">Host cytoplasm</keyword>
<evidence type="ECO:0000256" key="1">
    <source>
        <dbReference type="ARBA" id="ARBA00022562"/>
    </source>
</evidence>
<dbReference type="EMBL" id="MF431611">
    <property type="protein sequence ID" value="AUS94676.1"/>
    <property type="molecule type" value="Genomic_DNA"/>
</dbReference>
<keyword evidence="3" id="KW-1040">Host Golgi apparatus</keyword>
<dbReference type="InterPro" id="IPR005655">
    <property type="entry name" value="Herpes_UL37"/>
</dbReference>
<reference evidence="6 7" key="1">
    <citation type="journal article" date="2018" name="PLoS ONE">
        <title>Equid herpesvirus 8: Complete genome sequence and association with abortion in mares.</title>
        <authorList>
            <person name="Garvey M."/>
            <person name="Suarez N.M."/>
            <person name="Kerr K."/>
            <person name="Hector R."/>
            <person name="Moloney-Quinn L."/>
            <person name="Arkins S."/>
            <person name="Davison A.J."/>
            <person name="Cullinane A."/>
        </authorList>
    </citation>
    <scope>NUCLEOTIDE SEQUENCE [LARGE SCALE GENOMIC DNA]</scope>
    <source>
        <strain evidence="6 7">EHV-8/IR/2003/19</strain>
    </source>
</reference>
<dbReference type="InterPro" id="IPR034738">
    <property type="entry name" value="HSV_ITP"/>
</dbReference>
<keyword evidence="7" id="KW-1185">Reference proteome</keyword>
<keyword evidence="1" id="KW-1048">Host nucleus</keyword>
<name>A0A2K9QRF1_9ALPH</name>
<dbReference type="RefSeq" id="YP_010795063.1">
    <property type="nucleotide sequence ID" value="NC_075566.1"/>
</dbReference>
<keyword evidence="4" id="KW-0946">Virion</keyword>
<protein>
    <submittedName>
        <fullName evidence="6">Tegument protein UL37</fullName>
    </submittedName>
</protein>
<dbReference type="Pfam" id="PF03970">
    <property type="entry name" value="Herpes_UL37_1"/>
    <property type="match status" value="1"/>
</dbReference>